<proteinExistence type="predicted"/>
<dbReference type="PROSITE" id="PS50206">
    <property type="entry name" value="RHODANESE_3"/>
    <property type="match status" value="1"/>
</dbReference>
<feature type="domain" description="Rhodanese" evidence="1">
    <location>
        <begin position="369"/>
        <end position="484"/>
    </location>
</feature>
<sequence length="493" mass="54700">MSQINNLNVFKGEDGLIKFFDPEEAPLLPLVELPSRLNPYHGDKVRIYCKMMTALPAQNVKALPGWLMSQMGLHHLPRLSLSPAQAPPSFHSRWHHAPFLASRMFMLMHLYGGPAQPRIDDERGIVAKVKLLAVNNEQVFCPSQYDNNQNFAAHIRWTGPQILKQLPEITMFCAGMGSAGCVTGTGSFLKANRPKCTVIGVCNAQGDSIPGPRPFPLFTSVKFPWGENVDHVEEVGSVVSYRLSLQLSREGLICGPSSGMALQGLFNRLGKAKAAGSLENYRDENGLISCVFLCCDLPYQYIDGYFDRLDAEEIHPILDSDLSGIDVHKYDPSWELTSAQVLESVRRHQSCDADAQDRSNTANQAIDVVPHNMIILDLRTSGDFSSTRLIGAINKPLQTLKPASLSPFDDKETLKNQWIELEHGFFDAEERRLGHLNGQYFLLICYNGETSRVACSVMRSKSLESYSCCGGMLEILKTAGEHSALRDQVLQSS</sequence>
<dbReference type="OrthoDB" id="10259545at2759"/>
<reference evidence="2" key="1">
    <citation type="submission" date="2019-07" db="EMBL/GenBank/DDBJ databases">
        <title>Hyphodiscus hymeniophilus genome sequencing and assembly.</title>
        <authorList>
            <person name="Kramer G."/>
            <person name="Nodwell J."/>
        </authorList>
    </citation>
    <scope>NUCLEOTIDE SEQUENCE</scope>
    <source>
        <strain evidence="2">ATCC 34498</strain>
    </source>
</reference>
<evidence type="ECO:0000313" key="2">
    <source>
        <dbReference type="EMBL" id="KAG0644939.1"/>
    </source>
</evidence>
<dbReference type="InterPro" id="IPR050214">
    <property type="entry name" value="Cys_Synth/Cystath_Beta-Synth"/>
</dbReference>
<keyword evidence="3" id="KW-1185">Reference proteome</keyword>
<dbReference type="Proteomes" id="UP000785200">
    <property type="component" value="Unassembled WGS sequence"/>
</dbReference>
<dbReference type="SUPFAM" id="SSF52821">
    <property type="entry name" value="Rhodanese/Cell cycle control phosphatase"/>
    <property type="match status" value="1"/>
</dbReference>
<protein>
    <recommendedName>
        <fullName evidence="1">Rhodanese domain-containing protein</fullName>
    </recommendedName>
</protein>
<dbReference type="InterPro" id="IPR001763">
    <property type="entry name" value="Rhodanese-like_dom"/>
</dbReference>
<dbReference type="Pfam" id="PF00291">
    <property type="entry name" value="PALP"/>
    <property type="match status" value="1"/>
</dbReference>
<evidence type="ECO:0000313" key="3">
    <source>
        <dbReference type="Proteomes" id="UP000785200"/>
    </source>
</evidence>
<dbReference type="InterPro" id="IPR001926">
    <property type="entry name" value="TrpB-like_PALP"/>
</dbReference>
<dbReference type="PANTHER" id="PTHR10314">
    <property type="entry name" value="CYSTATHIONINE BETA-SYNTHASE"/>
    <property type="match status" value="1"/>
</dbReference>
<evidence type="ECO:0000259" key="1">
    <source>
        <dbReference type="PROSITE" id="PS50206"/>
    </source>
</evidence>
<gene>
    <name evidence="2" type="ORF">D0Z07_9338</name>
</gene>
<dbReference type="InterPro" id="IPR036052">
    <property type="entry name" value="TrpB-like_PALP_sf"/>
</dbReference>
<dbReference type="SUPFAM" id="SSF53686">
    <property type="entry name" value="Tryptophan synthase beta subunit-like PLP-dependent enzymes"/>
    <property type="match status" value="1"/>
</dbReference>
<dbReference type="Gene3D" id="3.40.250.10">
    <property type="entry name" value="Rhodanese-like domain"/>
    <property type="match status" value="1"/>
</dbReference>
<organism evidence="2 3">
    <name type="scientific">Hyphodiscus hymeniophilus</name>
    <dbReference type="NCBI Taxonomy" id="353542"/>
    <lineage>
        <taxon>Eukaryota</taxon>
        <taxon>Fungi</taxon>
        <taxon>Dikarya</taxon>
        <taxon>Ascomycota</taxon>
        <taxon>Pezizomycotina</taxon>
        <taxon>Leotiomycetes</taxon>
        <taxon>Helotiales</taxon>
        <taxon>Hyphodiscaceae</taxon>
        <taxon>Hyphodiscus</taxon>
    </lineage>
</organism>
<dbReference type="Gene3D" id="3.40.50.1100">
    <property type="match status" value="1"/>
</dbReference>
<dbReference type="EMBL" id="VNKQ01000021">
    <property type="protein sequence ID" value="KAG0644939.1"/>
    <property type="molecule type" value="Genomic_DNA"/>
</dbReference>
<dbReference type="AlphaFoldDB" id="A0A9P6SMF9"/>
<accession>A0A9P6SMF9</accession>
<name>A0A9P6SMF9_9HELO</name>
<comment type="caution">
    <text evidence="2">The sequence shown here is derived from an EMBL/GenBank/DDBJ whole genome shotgun (WGS) entry which is preliminary data.</text>
</comment>
<dbReference type="InterPro" id="IPR036873">
    <property type="entry name" value="Rhodanese-like_dom_sf"/>
</dbReference>